<dbReference type="SMART" id="SM00054">
    <property type="entry name" value="EFh"/>
    <property type="match status" value="2"/>
</dbReference>
<dbReference type="InterPro" id="IPR002048">
    <property type="entry name" value="EF_hand_dom"/>
</dbReference>
<dbReference type="InterPro" id="IPR011992">
    <property type="entry name" value="EF-hand-dom_pair"/>
</dbReference>
<dbReference type="Proteomes" id="UP001140217">
    <property type="component" value="Unassembled WGS sequence"/>
</dbReference>
<reference evidence="4" key="1">
    <citation type="submission" date="2022-07" db="EMBL/GenBank/DDBJ databases">
        <title>Phylogenomic reconstructions and comparative analyses of Kickxellomycotina fungi.</title>
        <authorList>
            <person name="Reynolds N.K."/>
            <person name="Stajich J.E."/>
            <person name="Barry K."/>
            <person name="Grigoriev I.V."/>
            <person name="Crous P."/>
            <person name="Smith M.E."/>
        </authorList>
    </citation>
    <scope>NUCLEOTIDE SEQUENCE</scope>
    <source>
        <strain evidence="4">NBRC 105414</strain>
    </source>
</reference>
<keyword evidence="2" id="KW-0106">Calcium</keyword>
<dbReference type="FunFam" id="1.10.238.10:FF:000001">
    <property type="entry name" value="Calmodulin 1"/>
    <property type="match status" value="1"/>
</dbReference>
<dbReference type="Gene3D" id="1.10.238.10">
    <property type="entry name" value="EF-hand"/>
    <property type="match status" value="1"/>
</dbReference>
<dbReference type="PROSITE" id="PS00018">
    <property type="entry name" value="EF_HAND_1"/>
    <property type="match status" value="1"/>
</dbReference>
<feature type="domain" description="EF-hand" evidence="3">
    <location>
        <begin position="81"/>
        <end position="116"/>
    </location>
</feature>
<keyword evidence="1" id="KW-0677">Repeat</keyword>
<evidence type="ECO:0000256" key="2">
    <source>
        <dbReference type="ARBA" id="ARBA00022837"/>
    </source>
</evidence>
<dbReference type="EMBL" id="JANBUL010000288">
    <property type="protein sequence ID" value="KAJ2777488.1"/>
    <property type="molecule type" value="Genomic_DNA"/>
</dbReference>
<dbReference type="SUPFAM" id="SSF47473">
    <property type="entry name" value="EF-hand"/>
    <property type="match status" value="1"/>
</dbReference>
<dbReference type="CDD" id="cd00051">
    <property type="entry name" value="EFh"/>
    <property type="match status" value="1"/>
</dbReference>
<evidence type="ECO:0000256" key="1">
    <source>
        <dbReference type="ARBA" id="ARBA00022737"/>
    </source>
</evidence>
<dbReference type="InterPro" id="IPR018247">
    <property type="entry name" value="EF_Hand_1_Ca_BS"/>
</dbReference>
<feature type="domain" description="EF-hand" evidence="3">
    <location>
        <begin position="8"/>
        <end position="43"/>
    </location>
</feature>
<dbReference type="GO" id="GO:0016460">
    <property type="term" value="C:myosin II complex"/>
    <property type="evidence" value="ECO:0007669"/>
    <property type="project" value="TreeGrafter"/>
</dbReference>
<dbReference type="GO" id="GO:0005509">
    <property type="term" value="F:calcium ion binding"/>
    <property type="evidence" value="ECO:0007669"/>
    <property type="project" value="InterPro"/>
</dbReference>
<dbReference type="PROSITE" id="PS50222">
    <property type="entry name" value="EF_HAND_2"/>
    <property type="match status" value="2"/>
</dbReference>
<gene>
    <name evidence="4" type="ORF">H4R18_005132</name>
</gene>
<name>A0A9W8LFA9_9FUNG</name>
<dbReference type="Pfam" id="PF13499">
    <property type="entry name" value="EF-hand_7"/>
    <property type="match status" value="1"/>
</dbReference>
<dbReference type="AlphaFoldDB" id="A0A9W8LFA9"/>
<dbReference type="PANTHER" id="PTHR23048">
    <property type="entry name" value="MYOSIN LIGHT CHAIN 1, 3"/>
    <property type="match status" value="1"/>
</dbReference>
<comment type="caution">
    <text evidence="4">The sequence shown here is derived from an EMBL/GenBank/DDBJ whole genome shotgun (WGS) entry which is preliminary data.</text>
</comment>
<dbReference type="OrthoDB" id="26525at2759"/>
<proteinExistence type="predicted"/>
<evidence type="ECO:0000313" key="5">
    <source>
        <dbReference type="Proteomes" id="UP001140217"/>
    </source>
</evidence>
<evidence type="ECO:0000259" key="3">
    <source>
        <dbReference type="PROSITE" id="PS50222"/>
    </source>
</evidence>
<sequence length="148" mass="16102">MSGQFNDETQGAVRDAFAAFDTQGTGRIPAEAFMTIMQSFGHTVTEAEVKPLVSHTPGQPSGVEYATLLQTLAKKAQGATNSENEVLEAFQVFDKDNDGLIAVSEFRHIMTRMGNPLTDAEVDEMMREAGVAEGGSLDYRVFTQIMFS</sequence>
<dbReference type="InterPro" id="IPR050230">
    <property type="entry name" value="CALM/Myosin/TropC-like"/>
</dbReference>
<accession>A0A9W8LFA9</accession>
<protein>
    <recommendedName>
        <fullName evidence="3">EF-hand domain-containing protein</fullName>
    </recommendedName>
</protein>
<dbReference type="PANTHER" id="PTHR23048:SF0">
    <property type="entry name" value="CALMODULIN LIKE 3"/>
    <property type="match status" value="1"/>
</dbReference>
<keyword evidence="5" id="KW-1185">Reference proteome</keyword>
<evidence type="ECO:0000313" key="4">
    <source>
        <dbReference type="EMBL" id="KAJ2777488.1"/>
    </source>
</evidence>
<organism evidence="4 5">
    <name type="scientific">Coemansia javaensis</name>
    <dbReference type="NCBI Taxonomy" id="2761396"/>
    <lineage>
        <taxon>Eukaryota</taxon>
        <taxon>Fungi</taxon>
        <taxon>Fungi incertae sedis</taxon>
        <taxon>Zoopagomycota</taxon>
        <taxon>Kickxellomycotina</taxon>
        <taxon>Kickxellomycetes</taxon>
        <taxon>Kickxellales</taxon>
        <taxon>Kickxellaceae</taxon>
        <taxon>Coemansia</taxon>
    </lineage>
</organism>